<protein>
    <recommendedName>
        <fullName evidence="2">Isochorismatase-like domain-containing protein</fullName>
    </recommendedName>
</protein>
<dbReference type="CDD" id="cd01012">
    <property type="entry name" value="YcaC_related"/>
    <property type="match status" value="1"/>
</dbReference>
<dbReference type="SUPFAM" id="SSF52499">
    <property type="entry name" value="Isochorismatase-like hydrolases"/>
    <property type="match status" value="1"/>
</dbReference>
<dbReference type="InterPro" id="IPR036380">
    <property type="entry name" value="Isochorismatase-like_sf"/>
</dbReference>
<organism evidence="3 4">
    <name type="scientific">Aphanomyces euteiches</name>
    <dbReference type="NCBI Taxonomy" id="100861"/>
    <lineage>
        <taxon>Eukaryota</taxon>
        <taxon>Sar</taxon>
        <taxon>Stramenopiles</taxon>
        <taxon>Oomycota</taxon>
        <taxon>Saprolegniomycetes</taxon>
        <taxon>Saprolegniales</taxon>
        <taxon>Verrucalvaceae</taxon>
        <taxon>Aphanomyces</taxon>
    </lineage>
</organism>
<keyword evidence="4" id="KW-1185">Reference proteome</keyword>
<reference evidence="3 4" key="1">
    <citation type="submission" date="2019-07" db="EMBL/GenBank/DDBJ databases">
        <title>Genomics analysis of Aphanomyces spp. identifies a new class of oomycete effector associated with host adaptation.</title>
        <authorList>
            <person name="Gaulin E."/>
        </authorList>
    </citation>
    <scope>NUCLEOTIDE SEQUENCE [LARGE SCALE GENOMIC DNA]</scope>
    <source>
        <strain evidence="3 4">ATCC 201684</strain>
    </source>
</reference>
<name>A0A6G0WV43_9STRA</name>
<dbReference type="PANTHER" id="PTHR14119:SF3">
    <property type="entry name" value="ISOCHORISMATASE DOMAIN-CONTAINING PROTEIN 2"/>
    <property type="match status" value="1"/>
</dbReference>
<feature type="domain" description="Isochorismatase-like" evidence="2">
    <location>
        <begin position="14"/>
        <end position="160"/>
    </location>
</feature>
<dbReference type="Pfam" id="PF00857">
    <property type="entry name" value="Isochorismatase"/>
    <property type="match status" value="1"/>
</dbReference>
<evidence type="ECO:0000313" key="3">
    <source>
        <dbReference type="EMBL" id="KAF0731335.1"/>
    </source>
</evidence>
<evidence type="ECO:0000259" key="2">
    <source>
        <dbReference type="Pfam" id="PF00857"/>
    </source>
</evidence>
<dbReference type="VEuPathDB" id="FungiDB:AeMF1_013700"/>
<sequence>MLAKSVGRLAPSTSALFVCDIQEIFRNRIYEMPSVIHASNTLVQAAKTLEIPTVVTTQYAARFGPTVPEIQLSPEAKIFDKTRFSMWNDDFKASLVEKPKSIILCGIEAHVCVLQTCLDLIEEGYEVHVPVDAVSSSTSLLRSVAFERLKQSGVYLTTVESVIFQLVGDSNHPQFRAISSLIKAHTATPSGFSSL</sequence>
<comment type="caution">
    <text evidence="3">The sequence shown here is derived from an EMBL/GenBank/DDBJ whole genome shotgun (WGS) entry which is preliminary data.</text>
</comment>
<accession>A0A6G0WV43</accession>
<dbReference type="PANTHER" id="PTHR14119">
    <property type="entry name" value="HYDROLASE"/>
    <property type="match status" value="1"/>
</dbReference>
<proteinExistence type="inferred from homology"/>
<dbReference type="EMBL" id="VJMJ01000144">
    <property type="protein sequence ID" value="KAF0731335.1"/>
    <property type="molecule type" value="Genomic_DNA"/>
</dbReference>
<dbReference type="InterPro" id="IPR000868">
    <property type="entry name" value="Isochorismatase-like_dom"/>
</dbReference>
<dbReference type="AlphaFoldDB" id="A0A6G0WV43"/>
<dbReference type="InterPro" id="IPR050993">
    <property type="entry name" value="Isochorismatase_domain"/>
</dbReference>
<evidence type="ECO:0000256" key="1">
    <source>
        <dbReference type="ARBA" id="ARBA00006336"/>
    </source>
</evidence>
<evidence type="ECO:0000313" key="4">
    <source>
        <dbReference type="Proteomes" id="UP000481153"/>
    </source>
</evidence>
<dbReference type="Proteomes" id="UP000481153">
    <property type="component" value="Unassembled WGS sequence"/>
</dbReference>
<gene>
    <name evidence="3" type="ORF">Ae201684_011398</name>
</gene>
<comment type="similarity">
    <text evidence="1">Belongs to the isochorismatase family.</text>
</comment>
<dbReference type="Gene3D" id="3.40.50.850">
    <property type="entry name" value="Isochorismatase-like"/>
    <property type="match status" value="1"/>
</dbReference>